<proteinExistence type="predicted"/>
<name>A0A182RML2_ANOFN</name>
<accession>A0A182RML2</accession>
<sequence length="151" mass="17110">MCVYMQFKMSSRTILLLSVLLTGYLSWSLAQPGSVYELLCRFRQAVENTNECKFGFFTNICKKQDCYRGPGEVCGDTLAASLRDGQCVSGLVCCNGKCNGCINGICNSELCQPSPISLRSHPHTMERRMDPLYMVFDYYNDEEFDYNNNVL</sequence>
<evidence type="ECO:0000313" key="2">
    <source>
        <dbReference type="EnsemblMetazoa" id="AFUN007484-PA"/>
    </source>
</evidence>
<dbReference type="EnsemblMetazoa" id="AFUN007484-RA">
    <property type="protein sequence ID" value="AFUN007484-PA"/>
    <property type="gene ID" value="AFUN007484"/>
</dbReference>
<protein>
    <submittedName>
        <fullName evidence="2">Uncharacterized protein</fullName>
    </submittedName>
</protein>
<evidence type="ECO:0000256" key="1">
    <source>
        <dbReference type="SAM" id="SignalP"/>
    </source>
</evidence>
<keyword evidence="1" id="KW-0732">Signal</keyword>
<dbReference type="VEuPathDB" id="VectorBase:AFUN007484"/>
<organism evidence="2">
    <name type="scientific">Anopheles funestus</name>
    <name type="common">African malaria mosquito</name>
    <dbReference type="NCBI Taxonomy" id="62324"/>
    <lineage>
        <taxon>Eukaryota</taxon>
        <taxon>Metazoa</taxon>
        <taxon>Ecdysozoa</taxon>
        <taxon>Arthropoda</taxon>
        <taxon>Hexapoda</taxon>
        <taxon>Insecta</taxon>
        <taxon>Pterygota</taxon>
        <taxon>Neoptera</taxon>
        <taxon>Endopterygota</taxon>
        <taxon>Diptera</taxon>
        <taxon>Nematocera</taxon>
        <taxon>Culicoidea</taxon>
        <taxon>Culicidae</taxon>
        <taxon>Anophelinae</taxon>
        <taxon>Anopheles</taxon>
    </lineage>
</organism>
<reference evidence="2" key="1">
    <citation type="submission" date="2020-05" db="UniProtKB">
        <authorList>
            <consortium name="EnsemblMetazoa"/>
        </authorList>
    </citation>
    <scope>IDENTIFICATION</scope>
    <source>
        <strain evidence="2">FUMOZ</strain>
    </source>
</reference>
<dbReference type="STRING" id="62324.A0A182RML2"/>
<dbReference type="VEuPathDB" id="VectorBase:AFUN2_005028"/>
<feature type="chain" id="PRO_5021233917" evidence="1">
    <location>
        <begin position="31"/>
        <end position="151"/>
    </location>
</feature>
<dbReference type="AlphaFoldDB" id="A0A182RML2"/>
<feature type="signal peptide" evidence="1">
    <location>
        <begin position="1"/>
        <end position="30"/>
    </location>
</feature>